<feature type="compositionally biased region" description="Basic and acidic residues" evidence="1">
    <location>
        <begin position="216"/>
        <end position="227"/>
    </location>
</feature>
<gene>
    <name evidence="3" type="ORF">ECANGB1_1051</name>
</gene>
<proteinExistence type="predicted"/>
<protein>
    <submittedName>
        <fullName evidence="3">Uncharacterized protein</fullName>
    </submittedName>
</protein>
<accession>A0A1Y1S6S2</accession>
<dbReference type="EMBL" id="LWDP01000030">
    <property type="protein sequence ID" value="ORD94154.1"/>
    <property type="molecule type" value="Genomic_DNA"/>
</dbReference>
<name>A0A1Y1S6S2_9MICR</name>
<feature type="region of interest" description="Disordered" evidence="1">
    <location>
        <begin position="471"/>
        <end position="492"/>
    </location>
</feature>
<feature type="signal peptide" evidence="2">
    <location>
        <begin position="1"/>
        <end position="23"/>
    </location>
</feature>
<feature type="compositionally biased region" description="Acidic residues" evidence="1">
    <location>
        <begin position="201"/>
        <end position="215"/>
    </location>
</feature>
<keyword evidence="2" id="KW-0732">Signal</keyword>
<organism evidence="3 4">
    <name type="scientific">Enterospora canceri</name>
    <dbReference type="NCBI Taxonomy" id="1081671"/>
    <lineage>
        <taxon>Eukaryota</taxon>
        <taxon>Fungi</taxon>
        <taxon>Fungi incertae sedis</taxon>
        <taxon>Microsporidia</taxon>
        <taxon>Enterocytozoonidae</taxon>
        <taxon>Enterospora</taxon>
    </lineage>
</organism>
<evidence type="ECO:0000256" key="2">
    <source>
        <dbReference type="SAM" id="SignalP"/>
    </source>
</evidence>
<feature type="compositionally biased region" description="Basic and acidic residues" evidence="1">
    <location>
        <begin position="241"/>
        <end position="276"/>
    </location>
</feature>
<dbReference type="Proteomes" id="UP000192639">
    <property type="component" value="Unassembled WGS sequence"/>
</dbReference>
<evidence type="ECO:0000313" key="3">
    <source>
        <dbReference type="EMBL" id="ORD94154.1"/>
    </source>
</evidence>
<feature type="compositionally biased region" description="Basic and acidic residues" evidence="1">
    <location>
        <begin position="290"/>
        <end position="334"/>
    </location>
</feature>
<feature type="compositionally biased region" description="Basic and acidic residues" evidence="1">
    <location>
        <begin position="356"/>
        <end position="365"/>
    </location>
</feature>
<feature type="compositionally biased region" description="Acidic residues" evidence="1">
    <location>
        <begin position="178"/>
        <end position="187"/>
    </location>
</feature>
<dbReference type="AlphaFoldDB" id="A0A1Y1S6S2"/>
<feature type="chain" id="PRO_5013390653" evidence="2">
    <location>
        <begin position="24"/>
        <end position="521"/>
    </location>
</feature>
<comment type="caution">
    <text evidence="3">The sequence shown here is derived from an EMBL/GenBank/DDBJ whole genome shotgun (WGS) entry which is preliminary data.</text>
</comment>
<feature type="compositionally biased region" description="Basic residues" evidence="1">
    <location>
        <begin position="471"/>
        <end position="485"/>
    </location>
</feature>
<sequence length="521" mass="60119">MITVTPGILLLLQIIACIEMGYLQRVDKGDYLGEDLKFTPKENKGLVLRIVKMVLDKKNIEELVDLESSESEIISKDDIVGFVTKKDNYLSVAGRSFRLSKYKRRGNGRMFNLPSNAMVHFNGNKTAFQMIAARKPNTFILANKDQYVVVKNQKLSLTETKKKAQVFKMARVKSKDIESEESSEESEEDRKKKKKRKRDESTEEEESEEESEEERESTGKRGKDKKDPRKKTQLPEPTDNLNRHVDNLKKTHNEMVNKIQEGLKSREKSEKVQKELDKAKEELAALKKELDEAKKSDKEKEKELENLKKEVERLEKKTKEADEKKDKDKMKEGSDENDSSEPERKHKKGRKHKKRVYEAYKDKEGSSNSSSETSDECDGMMDRNYGCIQSPQLGYQQPQMPYNSPITMPYSPQSIQPGQFVPNSDSVGKAITNLTNLMHHNNGGGNGFQQQQQPDVDCTHPITLEDECYKSRKKGRKHKSKRRNKTVNCPGYGMPIPHNKECMPYNNNPMMQYMQQPHTHF</sequence>
<feature type="region of interest" description="Disordered" evidence="1">
    <location>
        <begin position="171"/>
        <end position="276"/>
    </location>
</feature>
<reference evidence="3 4" key="1">
    <citation type="journal article" date="2017" name="Environ. Microbiol.">
        <title>Decay of the glycolytic pathway and adaptation to intranuclear parasitism within Enterocytozoonidae microsporidia.</title>
        <authorList>
            <person name="Wiredu Boakye D."/>
            <person name="Jaroenlak P."/>
            <person name="Prachumwat A."/>
            <person name="Williams T.A."/>
            <person name="Bateman K.S."/>
            <person name="Itsathitphaisarn O."/>
            <person name="Sritunyalucksana K."/>
            <person name="Paszkiewicz K.H."/>
            <person name="Moore K.A."/>
            <person name="Stentiford G.D."/>
            <person name="Williams B.A."/>
        </authorList>
    </citation>
    <scope>NUCLEOTIDE SEQUENCE [LARGE SCALE GENOMIC DNA]</scope>
    <source>
        <strain evidence="3 4">GB1</strain>
    </source>
</reference>
<evidence type="ECO:0000313" key="4">
    <source>
        <dbReference type="Proteomes" id="UP000192639"/>
    </source>
</evidence>
<dbReference type="VEuPathDB" id="MicrosporidiaDB:ECANGB1_1051"/>
<evidence type="ECO:0000256" key="1">
    <source>
        <dbReference type="SAM" id="MobiDB-lite"/>
    </source>
</evidence>
<feature type="compositionally biased region" description="Basic residues" evidence="1">
    <location>
        <begin position="345"/>
        <end position="355"/>
    </location>
</feature>
<keyword evidence="4" id="KW-1185">Reference proteome</keyword>
<feature type="region of interest" description="Disordered" evidence="1">
    <location>
        <begin position="290"/>
        <end position="378"/>
    </location>
</feature>